<evidence type="ECO:0000256" key="1">
    <source>
        <dbReference type="SAM" id="MobiDB-lite"/>
    </source>
</evidence>
<feature type="region of interest" description="Disordered" evidence="1">
    <location>
        <begin position="462"/>
        <end position="651"/>
    </location>
</feature>
<dbReference type="AlphaFoldDB" id="A0A0G4I6Q4"/>
<feature type="compositionally biased region" description="Basic and acidic residues" evidence="1">
    <location>
        <begin position="234"/>
        <end position="254"/>
    </location>
</feature>
<dbReference type="Gene3D" id="2.40.128.180">
    <property type="match status" value="1"/>
</dbReference>
<dbReference type="VEuPathDB" id="CryptoDB:Cvel_11441"/>
<feature type="compositionally biased region" description="Low complexity" evidence="1">
    <location>
        <begin position="142"/>
        <end position="156"/>
    </location>
</feature>
<feature type="compositionally biased region" description="Polar residues" evidence="1">
    <location>
        <begin position="535"/>
        <end position="547"/>
    </location>
</feature>
<reference evidence="2" key="1">
    <citation type="submission" date="2014-11" db="EMBL/GenBank/DDBJ databases">
        <authorList>
            <person name="Otto D Thomas"/>
            <person name="Naeem Raeece"/>
        </authorList>
    </citation>
    <scope>NUCLEOTIDE SEQUENCE</scope>
</reference>
<evidence type="ECO:0000313" key="2">
    <source>
        <dbReference type="EMBL" id="CEM52671.1"/>
    </source>
</evidence>
<protein>
    <submittedName>
        <fullName evidence="2">Uncharacterized protein</fullName>
    </submittedName>
</protein>
<feature type="region of interest" description="Disordered" evidence="1">
    <location>
        <begin position="139"/>
        <end position="328"/>
    </location>
</feature>
<feature type="compositionally biased region" description="Gly residues" evidence="1">
    <location>
        <begin position="609"/>
        <end position="620"/>
    </location>
</feature>
<dbReference type="InterPro" id="IPR038513">
    <property type="entry name" value="FAIM1_dom_sf"/>
</dbReference>
<feature type="compositionally biased region" description="Low complexity" evidence="1">
    <location>
        <begin position="298"/>
        <end position="320"/>
    </location>
</feature>
<feature type="region of interest" description="Disordered" evidence="1">
    <location>
        <begin position="344"/>
        <end position="445"/>
    </location>
</feature>
<proteinExistence type="predicted"/>
<sequence>MATSNQKVPESTLRADTQIQALYFETDAVGKSMAGSKVKYTWVLEVKGKRHQIDLTSSRLSGRRKVFMDGRLLYEAQTLRASVFQYTWPMGQHLFAVTWSGLDESAPYDLTINGLPFESFLRRKISRAAVAAALSQSERQNHAASASSSQHLQQQQQREREREREKQREAASAAAVAAASSAPVAGRASTQSLSHSQLRSPDRLKPDAGAKGGGGLQERLRHNSPSAIRPNPHLSKEREKDPQQKEEKEKERGGTKARPPAAEGVRATGGGAAKTQSQNATSGFDDGEDFFAQTDFFAGAGAPQQQSGAPMASGGTSTGAEAGGFGTFDPFAAAAAAPTFSSIPFGAAAAPSSAPQPRPVSGGVVETEKEKDKVPQPSTSTERFAAFDDLLPPPSQVPPTATHHTLDPSALSQQHQPNGAHHPSFPLPSGALHQSPASGGFSEAAHGMHTTPAAFYQPIGMQQYHNPNTSSPPSHASHTTTAAASASAPKDPLSLVNLDDLRITKDKTPADAPVRGPPTWAGGHRSAPPWAATLPPNTGMAQQQQEPRSLLGPFHTSSGLGGPEVLQNPHAASASAASQRGGLPPSEDLPSGPVAADPHSQGFHSSPQGGFGAAEPGAGGDAHVAAVTGGGGGFVGDPPSISISASVPPTT</sequence>
<feature type="compositionally biased region" description="Low complexity" evidence="1">
    <location>
        <begin position="170"/>
        <end position="189"/>
    </location>
</feature>
<organism evidence="2">
    <name type="scientific">Chromera velia CCMP2878</name>
    <dbReference type="NCBI Taxonomy" id="1169474"/>
    <lineage>
        <taxon>Eukaryota</taxon>
        <taxon>Sar</taxon>
        <taxon>Alveolata</taxon>
        <taxon>Colpodellida</taxon>
        <taxon>Chromeraceae</taxon>
        <taxon>Chromera</taxon>
    </lineage>
</organism>
<feature type="compositionally biased region" description="Low complexity" evidence="1">
    <location>
        <begin position="636"/>
        <end position="651"/>
    </location>
</feature>
<dbReference type="EMBL" id="CDMZ01005331">
    <property type="protein sequence ID" value="CEM52671.1"/>
    <property type="molecule type" value="Genomic_DNA"/>
</dbReference>
<gene>
    <name evidence="2" type="ORF">Cvel_11441</name>
</gene>
<feature type="compositionally biased region" description="Basic and acidic residues" evidence="1">
    <location>
        <begin position="499"/>
        <end position="509"/>
    </location>
</feature>
<feature type="compositionally biased region" description="Polar residues" evidence="1">
    <location>
        <begin position="190"/>
        <end position="199"/>
    </location>
</feature>
<feature type="compositionally biased region" description="Basic and acidic residues" evidence="1">
    <location>
        <begin position="157"/>
        <end position="169"/>
    </location>
</feature>
<accession>A0A0G4I6Q4</accession>
<feature type="compositionally biased region" description="Low complexity" evidence="1">
    <location>
        <begin position="465"/>
        <end position="489"/>
    </location>
</feature>
<feature type="compositionally biased region" description="Low complexity" evidence="1">
    <location>
        <begin position="344"/>
        <end position="361"/>
    </location>
</feature>
<name>A0A0G4I6Q4_9ALVE</name>